<reference evidence="1" key="1">
    <citation type="submission" date="2021-07" db="EMBL/GenBank/DDBJ databases">
        <authorList>
            <person name="Branca A.L. A."/>
        </authorList>
    </citation>
    <scope>NUCLEOTIDE SEQUENCE</scope>
</reference>
<evidence type="ECO:0000313" key="1">
    <source>
        <dbReference type="EMBL" id="CAG8232813.1"/>
    </source>
</evidence>
<dbReference type="Pfam" id="PF11951">
    <property type="entry name" value="Fungal_trans_2"/>
    <property type="match status" value="1"/>
</dbReference>
<dbReference type="OrthoDB" id="413079at2759"/>
<dbReference type="InterPro" id="IPR021858">
    <property type="entry name" value="Fun_TF"/>
</dbReference>
<comment type="caution">
    <text evidence="1">The sequence shown here is derived from an EMBL/GenBank/DDBJ whole genome shotgun (WGS) entry which is preliminary data.</text>
</comment>
<proteinExistence type="predicted"/>
<dbReference type="Proteomes" id="UP001152592">
    <property type="component" value="Unassembled WGS sequence"/>
</dbReference>
<protein>
    <submittedName>
        <fullName evidence="1">Uncharacterized protein</fullName>
    </submittedName>
</protein>
<accession>A0A9W4MZE8</accession>
<dbReference type="EMBL" id="CAJVPD010000011">
    <property type="protein sequence ID" value="CAG8232813.1"/>
    <property type="molecule type" value="Genomic_DNA"/>
</dbReference>
<gene>
    <name evidence="1" type="ORF">PSALAMII_LOCUS316</name>
</gene>
<sequence length="106" mass="12159">MNFNQIGKIVMDPLTNNEDTTFTGFLDTYCRNFDTLIRIYYYATLIYNNQALLVTLIASMNIKVSQDHIINDLKQLSQLKAGFYHTQDLIWPLFVAGTELCGDRVG</sequence>
<evidence type="ECO:0000313" key="2">
    <source>
        <dbReference type="Proteomes" id="UP001152592"/>
    </source>
</evidence>
<name>A0A9W4MZE8_9EURO</name>
<organism evidence="1 2">
    <name type="scientific">Penicillium salamii</name>
    <dbReference type="NCBI Taxonomy" id="1612424"/>
    <lineage>
        <taxon>Eukaryota</taxon>
        <taxon>Fungi</taxon>
        <taxon>Dikarya</taxon>
        <taxon>Ascomycota</taxon>
        <taxon>Pezizomycotina</taxon>
        <taxon>Eurotiomycetes</taxon>
        <taxon>Eurotiomycetidae</taxon>
        <taxon>Eurotiales</taxon>
        <taxon>Aspergillaceae</taxon>
        <taxon>Penicillium</taxon>
    </lineage>
</organism>
<dbReference type="AlphaFoldDB" id="A0A9W4MZE8"/>